<keyword evidence="3 5" id="KW-0175">Coiled coil</keyword>
<accession>A0ABY7GLR1</accession>
<evidence type="ECO:0000256" key="5">
    <source>
        <dbReference type="RuleBase" id="RU362066"/>
    </source>
</evidence>
<feature type="domain" description="Flagellar hook-associated protein 2 C-terminal" evidence="7">
    <location>
        <begin position="228"/>
        <end position="452"/>
    </location>
</feature>
<dbReference type="Pfam" id="PF02465">
    <property type="entry name" value="FliD_N"/>
    <property type="match status" value="1"/>
</dbReference>
<feature type="domain" description="Flagellar hook-associated protein 2 N-terminal" evidence="6">
    <location>
        <begin position="11"/>
        <end position="108"/>
    </location>
</feature>
<evidence type="ECO:0000259" key="6">
    <source>
        <dbReference type="Pfam" id="PF02465"/>
    </source>
</evidence>
<comment type="subcellular location">
    <subcellularLocation>
        <location evidence="5">Secreted</location>
    </subcellularLocation>
    <subcellularLocation>
        <location evidence="5">Bacterial flagellum</location>
    </subcellularLocation>
</comment>
<sequence length="465" mass="48005">MSIVSTTGLGSGIDISSLVTQLVKAEGQPALNAIQRQQDAANARLSGLGTLKSALSDFQAIVTKLKDGSFFKTHKSTSSDESVLKVTAGAGSVAGSYGIEVVQLAKSQKSITTAEFANSAEVVGTGSLTFSSGSGASFNVTVDASNNSLASLRDAINSTAGNTFATASIVNVDSTENPGTTISKLVLTAKNTGIANAFTVTGTDDDGLDDGAGLSRLFTTQLSAQTAASDAVIKVDGQTATRSTNSITDVIQGLTLDLQSAKVGAVINANVSLDNEAINKTISDFVTAYNKLHTVTKDLGKYGGSANGAGNGALLGDATLRYVTSQVRQDASNTVSSVTGNYNSLAMIGVKIDKDGVMSLDSTQLNKALSADLQSVGNVFSSSDGVATRLYAKVANFLQSGGPLDSQQTSLQKRLSDLEDRKADVQIRLDNLQKSLQKQFSAMDSAVGQFNATGNFLSNWISNLK</sequence>
<dbReference type="EMBL" id="CP113517">
    <property type="protein sequence ID" value="WAR45414.1"/>
    <property type="molecule type" value="Genomic_DNA"/>
</dbReference>
<comment type="function">
    <text evidence="5">Required for morphogenesis and for the elongation of the flagellar filament by facilitating polymerization of the flagellin monomers at the tip of growing filament. Forms a capping structure, which prevents flagellin subunits (transported through the central channel of the flagellum) from leaking out without polymerization at the distal end.</text>
</comment>
<comment type="similarity">
    <text evidence="1 5">Belongs to the FliD family.</text>
</comment>
<keyword evidence="8" id="KW-0966">Cell projection</keyword>
<organism evidence="8 9">
    <name type="scientific">Methylomonas rapida</name>
    <dbReference type="NCBI Taxonomy" id="2963939"/>
    <lineage>
        <taxon>Bacteria</taxon>
        <taxon>Pseudomonadati</taxon>
        <taxon>Pseudomonadota</taxon>
        <taxon>Gammaproteobacteria</taxon>
        <taxon>Methylococcales</taxon>
        <taxon>Methylococcaceae</taxon>
        <taxon>Methylomonas</taxon>
    </lineage>
</organism>
<dbReference type="InterPro" id="IPR040026">
    <property type="entry name" value="FliD"/>
</dbReference>
<dbReference type="InterPro" id="IPR010809">
    <property type="entry name" value="FliD_C"/>
</dbReference>
<name>A0ABY7GLR1_9GAMM</name>
<dbReference type="Proteomes" id="UP001162780">
    <property type="component" value="Chromosome"/>
</dbReference>
<dbReference type="PANTHER" id="PTHR30288">
    <property type="entry name" value="FLAGELLAR CAP/ASSEMBLY PROTEIN FLID"/>
    <property type="match status" value="1"/>
</dbReference>
<comment type="subunit">
    <text evidence="2 5">Homopentamer.</text>
</comment>
<evidence type="ECO:0000313" key="8">
    <source>
        <dbReference type="EMBL" id="WAR45414.1"/>
    </source>
</evidence>
<evidence type="ECO:0000256" key="2">
    <source>
        <dbReference type="ARBA" id="ARBA00011255"/>
    </source>
</evidence>
<evidence type="ECO:0000256" key="1">
    <source>
        <dbReference type="ARBA" id="ARBA00009764"/>
    </source>
</evidence>
<evidence type="ECO:0000256" key="4">
    <source>
        <dbReference type="ARBA" id="ARBA00023143"/>
    </source>
</evidence>
<feature type="coiled-coil region" evidence="5">
    <location>
        <begin position="408"/>
        <end position="435"/>
    </location>
</feature>
<keyword evidence="8" id="KW-0282">Flagellum</keyword>
<protein>
    <recommendedName>
        <fullName evidence="5">Flagellar hook-associated protein 2</fullName>
        <shortName evidence="5">HAP2</shortName>
    </recommendedName>
    <alternativeName>
        <fullName evidence="5">Flagellar cap protein</fullName>
    </alternativeName>
</protein>
<dbReference type="RefSeq" id="WP_255190383.1">
    <property type="nucleotide sequence ID" value="NZ_CP113517.1"/>
</dbReference>
<evidence type="ECO:0000313" key="9">
    <source>
        <dbReference type="Proteomes" id="UP001162780"/>
    </source>
</evidence>
<proteinExistence type="inferred from homology"/>
<evidence type="ECO:0000259" key="7">
    <source>
        <dbReference type="Pfam" id="PF07195"/>
    </source>
</evidence>
<dbReference type="InterPro" id="IPR003481">
    <property type="entry name" value="FliD_N"/>
</dbReference>
<keyword evidence="8" id="KW-0969">Cilium</keyword>
<keyword evidence="4 5" id="KW-0975">Bacterial flagellum</keyword>
<reference evidence="8" key="1">
    <citation type="submission" date="2022-11" db="EMBL/GenBank/DDBJ databases">
        <title>Methylomonas rapida sp. nov., Carotenoid-Producing Obligate Methanotrophs with High Growth Characteristics and Biotechnological Potential.</title>
        <authorList>
            <person name="Tikhonova E.N."/>
            <person name="Suleimanov R.Z."/>
            <person name="Miroshnikov K."/>
            <person name="Oshkin I.Y."/>
            <person name="Belova S.E."/>
            <person name="Danilova O.V."/>
            <person name="Ashikhmin A."/>
            <person name="Konopkin A."/>
            <person name="But S.Y."/>
            <person name="Khmelenina V.N."/>
            <person name="Kuznetsov N."/>
            <person name="Pimenov N.V."/>
            <person name="Dedysh S.N."/>
        </authorList>
    </citation>
    <scope>NUCLEOTIDE SEQUENCE</scope>
    <source>
        <strain evidence="8">MP1</strain>
    </source>
</reference>
<keyword evidence="9" id="KW-1185">Reference proteome</keyword>
<keyword evidence="5" id="KW-0964">Secreted</keyword>
<evidence type="ECO:0000256" key="3">
    <source>
        <dbReference type="ARBA" id="ARBA00023054"/>
    </source>
</evidence>
<gene>
    <name evidence="8" type="primary">fliD</name>
    <name evidence="8" type="ORF">NM686_002575</name>
</gene>
<dbReference type="PANTHER" id="PTHR30288:SF0">
    <property type="entry name" value="FLAGELLAR HOOK-ASSOCIATED PROTEIN 2"/>
    <property type="match status" value="1"/>
</dbReference>
<dbReference type="Pfam" id="PF07195">
    <property type="entry name" value="FliD_C"/>
    <property type="match status" value="1"/>
</dbReference>